<proteinExistence type="predicted"/>
<organism evidence="2 3">
    <name type="scientific">Agaricus bisporus var. burnettii</name>
    <dbReference type="NCBI Taxonomy" id="192524"/>
    <lineage>
        <taxon>Eukaryota</taxon>
        <taxon>Fungi</taxon>
        <taxon>Dikarya</taxon>
        <taxon>Basidiomycota</taxon>
        <taxon>Agaricomycotina</taxon>
        <taxon>Agaricomycetes</taxon>
        <taxon>Agaricomycetidae</taxon>
        <taxon>Agaricales</taxon>
        <taxon>Agaricineae</taxon>
        <taxon>Agaricaceae</taxon>
        <taxon>Agaricus</taxon>
    </lineage>
</organism>
<protein>
    <submittedName>
        <fullName evidence="2">Uncharacterized protein</fullName>
    </submittedName>
</protein>
<evidence type="ECO:0000313" key="3">
    <source>
        <dbReference type="Proteomes" id="UP000629468"/>
    </source>
</evidence>
<dbReference type="AlphaFoldDB" id="A0A8H7C1Y4"/>
<evidence type="ECO:0000313" key="2">
    <source>
        <dbReference type="EMBL" id="KAF7760982.1"/>
    </source>
</evidence>
<feature type="region of interest" description="Disordered" evidence="1">
    <location>
        <begin position="123"/>
        <end position="144"/>
    </location>
</feature>
<evidence type="ECO:0000256" key="1">
    <source>
        <dbReference type="SAM" id="MobiDB-lite"/>
    </source>
</evidence>
<feature type="compositionally biased region" description="Basic and acidic residues" evidence="1">
    <location>
        <begin position="28"/>
        <end position="37"/>
    </location>
</feature>
<feature type="compositionally biased region" description="Polar residues" evidence="1">
    <location>
        <begin position="134"/>
        <end position="144"/>
    </location>
</feature>
<feature type="compositionally biased region" description="Basic and acidic residues" evidence="1">
    <location>
        <begin position="49"/>
        <end position="62"/>
    </location>
</feature>
<accession>A0A8H7C1Y4</accession>
<feature type="compositionally biased region" description="Basic and acidic residues" evidence="1">
    <location>
        <begin position="85"/>
        <end position="100"/>
    </location>
</feature>
<gene>
    <name evidence="2" type="ORF">Agabi119p4_10391</name>
</gene>
<sequence>MAWEMPFNTGYDVEDGDSEGIYDSEDGGGFKELRDGSGFEGSGMDEDEINYRGPDDDNERTSKPINYLPDGLSQEASSQPPNKRKKDDSGSRRSGHDERNLAALRDILVQRLKFSNMLLVTKPEYNSGRDGNDSHVQCNTLRQN</sequence>
<feature type="compositionally biased region" description="Acidic residues" evidence="1">
    <location>
        <begin position="12"/>
        <end position="26"/>
    </location>
</feature>
<dbReference type="Proteomes" id="UP000629468">
    <property type="component" value="Unassembled WGS sequence"/>
</dbReference>
<reference evidence="2 3" key="1">
    <citation type="journal article" name="Sci. Rep.">
        <title>Telomere-to-telomere assembled and centromere annotated genomes of the two main subspecies of the button mushroom Agaricus bisporus reveal especially polymorphic chromosome ends.</title>
        <authorList>
            <person name="Sonnenberg A.S.M."/>
            <person name="Sedaghat-Telgerd N."/>
            <person name="Lavrijssen B."/>
            <person name="Ohm R.A."/>
            <person name="Hendrickx P.M."/>
            <person name="Scholtmeijer K."/>
            <person name="Baars J.J.P."/>
            <person name="van Peer A."/>
        </authorList>
    </citation>
    <scope>NUCLEOTIDE SEQUENCE [LARGE SCALE GENOMIC DNA]</scope>
    <source>
        <strain evidence="2 3">H119_p4</strain>
    </source>
</reference>
<dbReference type="EMBL" id="JABXXO010000014">
    <property type="protein sequence ID" value="KAF7760982.1"/>
    <property type="molecule type" value="Genomic_DNA"/>
</dbReference>
<comment type="caution">
    <text evidence="2">The sequence shown here is derived from an EMBL/GenBank/DDBJ whole genome shotgun (WGS) entry which is preliminary data.</text>
</comment>
<feature type="region of interest" description="Disordered" evidence="1">
    <location>
        <begin position="1"/>
        <end position="100"/>
    </location>
</feature>
<name>A0A8H7C1Y4_AGABI</name>